<name>A0A1D8KAB0_9GAMM</name>
<dbReference type="EMBL" id="CP017448">
    <property type="protein sequence ID" value="AOV17902.1"/>
    <property type="molecule type" value="Genomic_DNA"/>
</dbReference>
<dbReference type="AlphaFoldDB" id="A0A1D8KAB0"/>
<dbReference type="PANTHER" id="PTHR13696">
    <property type="entry name" value="P-LOOP CONTAINING NUCLEOSIDE TRIPHOSPHATE HYDROLASE"/>
    <property type="match status" value="1"/>
</dbReference>
<evidence type="ECO:0000313" key="3">
    <source>
        <dbReference type="Proteomes" id="UP000095342"/>
    </source>
</evidence>
<dbReference type="Proteomes" id="UP000095342">
    <property type="component" value="Chromosome"/>
</dbReference>
<evidence type="ECO:0000313" key="2">
    <source>
        <dbReference type="EMBL" id="AOV17902.1"/>
    </source>
</evidence>
<dbReference type="InterPro" id="IPR027417">
    <property type="entry name" value="P-loop_NTPase"/>
</dbReference>
<feature type="domain" description="CobQ/CobB/MinD/ParA nucleotide binding" evidence="1">
    <location>
        <begin position="154"/>
        <end position="351"/>
    </location>
</feature>
<keyword evidence="3" id="KW-1185">Reference proteome</keyword>
<evidence type="ECO:0000259" key="1">
    <source>
        <dbReference type="Pfam" id="PF01656"/>
    </source>
</evidence>
<gene>
    <name evidence="2" type="ORF">BJI67_13290</name>
</gene>
<accession>A0A1D8KAB0</accession>
<dbReference type="InterPro" id="IPR050678">
    <property type="entry name" value="DNA_Partitioning_ATPase"/>
</dbReference>
<dbReference type="KEGG" id="aaeo:BJI67_13290"/>
<sequence>MKMASERKSWWQWWRRPRSKGAAGLESLADVQNLYRDLGLEPTSYHRFDDPPPPPPATALMDESRAEEFIPPVRDRGASVSVQEAPVLRPPVSPHVDRELPESVALPPMASTAGSGKEAYTAKPDAAQTRFAMLNRLEADTGREEKPYAPIIGLVSYTGGVGKSTLAAALGAAFARLDRRCVLVGQTPYSPLAYYFGGPEVDPARSRTTILHYSQAIEGGGKPVDLLIGDAPTDELIENARQRVSQASVVVMDMEASPHVAEDIPFFDMAIIPVRPDINALVVIERIERALDEAESRPRFGAWYILNQFDAARELHVQISEALRKRLGGRLLEISLPLDNSVQEALANGQPPQVYRSYTPFSHAIEEFEAWLEDRIQLDPKDTAMEDD</sequence>
<dbReference type="InterPro" id="IPR002586">
    <property type="entry name" value="CobQ/CobB/MinD/ParA_Nub-bd_dom"/>
</dbReference>
<reference evidence="2 3" key="1">
    <citation type="submission" date="2016-09" db="EMBL/GenBank/DDBJ databases">
        <title>Acidihalobacter prosperus V6 (DSM14174).</title>
        <authorList>
            <person name="Khaleque H.N."/>
            <person name="Ramsay J.P."/>
            <person name="Murphy R.J.T."/>
            <person name="Kaksonen A.H."/>
            <person name="Boxall N.J."/>
            <person name="Watkin E.L.J."/>
        </authorList>
    </citation>
    <scope>NUCLEOTIDE SEQUENCE [LARGE SCALE GENOMIC DNA]</scope>
    <source>
        <strain evidence="2 3">V6</strain>
    </source>
</reference>
<protein>
    <recommendedName>
        <fullName evidence="1">CobQ/CobB/MinD/ParA nucleotide binding domain-containing protein</fullName>
    </recommendedName>
</protein>
<dbReference type="Pfam" id="PF01656">
    <property type="entry name" value="CbiA"/>
    <property type="match status" value="1"/>
</dbReference>
<organism evidence="2 3">
    <name type="scientific">Acidihalobacter aeolianus</name>
    <dbReference type="NCBI Taxonomy" id="2792603"/>
    <lineage>
        <taxon>Bacteria</taxon>
        <taxon>Pseudomonadati</taxon>
        <taxon>Pseudomonadota</taxon>
        <taxon>Gammaproteobacteria</taxon>
        <taxon>Chromatiales</taxon>
        <taxon>Ectothiorhodospiraceae</taxon>
        <taxon>Acidihalobacter</taxon>
    </lineage>
</organism>
<proteinExistence type="predicted"/>
<dbReference type="PANTHER" id="PTHR13696:SF99">
    <property type="entry name" value="COBYRINIC ACID AC-DIAMIDE SYNTHASE"/>
    <property type="match status" value="1"/>
</dbReference>
<dbReference type="SUPFAM" id="SSF52540">
    <property type="entry name" value="P-loop containing nucleoside triphosphate hydrolases"/>
    <property type="match status" value="1"/>
</dbReference>
<dbReference type="Gene3D" id="3.40.50.300">
    <property type="entry name" value="P-loop containing nucleotide triphosphate hydrolases"/>
    <property type="match status" value="1"/>
</dbReference>